<dbReference type="AlphaFoldDB" id="A0A426DMB0"/>
<sequence length="158" mass="19112">MLYYKPLTSMDFIDEWSSNLRLQDQIEIGALNQNKKYIKNALAKVLQKSDNNYVLYKDESVLSILGVRDIDSKVGMPWLLSAEIPKSVNYQFLKITKKIVEEFQEKYNILYNYTLYNNTVSYKWLKYLGFQIKYDDVIEKCDGRRLVRFEWRREWEKY</sequence>
<keyword evidence="2" id="KW-1185">Reference proteome</keyword>
<dbReference type="Proteomes" id="UP000274920">
    <property type="component" value="Unassembled WGS sequence"/>
</dbReference>
<dbReference type="EMBL" id="RHJS01000002">
    <property type="protein sequence ID" value="RRK33791.1"/>
    <property type="molecule type" value="Genomic_DNA"/>
</dbReference>
<accession>A0A426DMB0</accession>
<evidence type="ECO:0000313" key="1">
    <source>
        <dbReference type="EMBL" id="RRK33791.1"/>
    </source>
</evidence>
<dbReference type="RefSeq" id="WP_125129000.1">
    <property type="nucleotide sequence ID" value="NZ_RHJS01000002.1"/>
</dbReference>
<gene>
    <name evidence="1" type="ORF">EBB54_22320</name>
</gene>
<evidence type="ECO:0000313" key="2">
    <source>
        <dbReference type="Proteomes" id="UP000274920"/>
    </source>
</evidence>
<comment type="caution">
    <text evidence="1">The sequence shown here is derived from an EMBL/GenBank/DDBJ whole genome shotgun (WGS) entry which is preliminary data.</text>
</comment>
<protein>
    <recommendedName>
        <fullName evidence="3">N-acetyltransferase</fullName>
    </recommendedName>
</protein>
<organism evidence="1 2">
    <name type="scientific">Schaedlerella arabinosiphila</name>
    <dbReference type="NCBI Taxonomy" id="2044587"/>
    <lineage>
        <taxon>Bacteria</taxon>
        <taxon>Bacillati</taxon>
        <taxon>Bacillota</taxon>
        <taxon>Clostridia</taxon>
        <taxon>Lachnospirales</taxon>
        <taxon>Lachnospiraceae</taxon>
        <taxon>Schaedlerella</taxon>
    </lineage>
</organism>
<proteinExistence type="predicted"/>
<evidence type="ECO:0008006" key="3">
    <source>
        <dbReference type="Google" id="ProtNLM"/>
    </source>
</evidence>
<name>A0A426DMB0_9FIRM</name>
<reference evidence="1" key="1">
    <citation type="submission" date="2018-10" db="EMBL/GenBank/DDBJ databases">
        <title>Schaedlerella arabinophila gen. nov. sp. nov., isolated from the mouse intestinal tract and comparative analysis with the genome of the closely related altered Schaedler flora strain ASF502.</title>
        <authorList>
            <person name="Miyake S."/>
            <person name="Soh M."/>
            <person name="Seedorf H."/>
        </authorList>
    </citation>
    <scope>NUCLEOTIDE SEQUENCE [LARGE SCALE GENOMIC DNA]</scope>
    <source>
        <strain evidence="1">DSM 106076</strain>
    </source>
</reference>